<protein>
    <submittedName>
        <fullName evidence="2">Metallophosphoesterase</fullName>
    </submittedName>
</protein>
<evidence type="ECO:0000313" key="3">
    <source>
        <dbReference type="Proteomes" id="UP000217448"/>
    </source>
</evidence>
<reference evidence="2" key="1">
    <citation type="submission" date="2017-09" db="EMBL/GenBank/DDBJ databases">
        <title>Yangia sp. SAOS 153D whole genome sequencing.</title>
        <authorList>
            <person name="Verma A."/>
            <person name="Krishnamurthi S."/>
        </authorList>
    </citation>
    <scope>NUCLEOTIDE SEQUENCE [LARGE SCALE GENOMIC DNA]</scope>
    <source>
        <strain evidence="2">SAOS 153D</strain>
    </source>
</reference>
<dbReference type="RefSeq" id="WP_095882658.1">
    <property type="nucleotide sequence ID" value="NZ_NTHN02000016.1"/>
</dbReference>
<dbReference type="OrthoDB" id="5380073at2"/>
<organism evidence="2">
    <name type="scientific">Alloyangia mangrovi</name>
    <dbReference type="NCBI Taxonomy" id="1779329"/>
    <lineage>
        <taxon>Bacteria</taxon>
        <taxon>Pseudomonadati</taxon>
        <taxon>Pseudomonadota</taxon>
        <taxon>Alphaproteobacteria</taxon>
        <taxon>Rhodobacterales</taxon>
        <taxon>Roseobacteraceae</taxon>
        <taxon>Alloyangia</taxon>
    </lineage>
</organism>
<dbReference type="EMBL" id="NTHN02000016">
    <property type="protein sequence ID" value="MCT4370687.1"/>
    <property type="molecule type" value="Genomic_DNA"/>
</dbReference>
<reference evidence="1" key="3">
    <citation type="submission" date="2024-05" db="EMBL/GenBank/DDBJ databases">
        <title>Yangia mangrovi SAOS 153D genome.</title>
        <authorList>
            <person name="Verma A."/>
            <person name="Pal Y."/>
            <person name="Sundharam S."/>
            <person name="Bisht B."/>
            <person name="Srinivasan K."/>
        </authorList>
    </citation>
    <scope>NUCLEOTIDE SEQUENCE</scope>
    <source>
        <strain evidence="1">SAOS 153D</strain>
    </source>
</reference>
<evidence type="ECO:0000313" key="2">
    <source>
        <dbReference type="EMBL" id="PBD18752.1"/>
    </source>
</evidence>
<gene>
    <name evidence="1" type="ORF">CLG85_010285</name>
    <name evidence="2" type="ORF">CLG85_13035</name>
</gene>
<comment type="caution">
    <text evidence="2">The sequence shown here is derived from an EMBL/GenBank/DDBJ whole genome shotgun (WGS) entry which is preliminary data.</text>
</comment>
<dbReference type="AlphaFoldDB" id="A0A2A3JUC9"/>
<dbReference type="InterPro" id="IPR029052">
    <property type="entry name" value="Metallo-depent_PP-like"/>
</dbReference>
<sequence>MANWYSADLHFGHHRIIDFCKRPFASTAEMNAALIANFQACVAHDDDLWILGDFAFGRADDTAQFESWFHSLPGRKHLIIGNHDDEAVISLPWASTEYMAEIQDGDHSLVLCHYPMITWNGARRGALQLFGHVHDQWAGSRNSINVGVDQWDFRPIQIGEIAKQAARMPVNKHWADVEHGNELP</sequence>
<dbReference type="SUPFAM" id="SSF56300">
    <property type="entry name" value="Metallo-dependent phosphatases"/>
    <property type="match status" value="1"/>
</dbReference>
<dbReference type="EMBL" id="NTHN01000201">
    <property type="protein sequence ID" value="PBD18752.1"/>
    <property type="molecule type" value="Genomic_DNA"/>
</dbReference>
<dbReference type="Gene3D" id="3.60.21.10">
    <property type="match status" value="1"/>
</dbReference>
<dbReference type="Proteomes" id="UP000217448">
    <property type="component" value="Unassembled WGS sequence"/>
</dbReference>
<proteinExistence type="predicted"/>
<name>A0A2A3JUC9_9RHOB</name>
<accession>A0A2A3JUC9</accession>
<reference evidence="3" key="2">
    <citation type="submission" date="2023-07" db="EMBL/GenBank/DDBJ databases">
        <title>Yangia mangrovi SAOS 153D genome.</title>
        <authorList>
            <person name="Verma A."/>
            <person name="Pal Y."/>
            <person name="Sundharam S."/>
            <person name="Bisht B."/>
            <person name="Srinivasan K."/>
        </authorList>
    </citation>
    <scope>NUCLEOTIDE SEQUENCE [LARGE SCALE GENOMIC DNA]</scope>
    <source>
        <strain evidence="3">SAOS 153D</strain>
    </source>
</reference>
<keyword evidence="3" id="KW-1185">Reference proteome</keyword>
<evidence type="ECO:0000313" key="1">
    <source>
        <dbReference type="EMBL" id="MCT4370687.1"/>
    </source>
</evidence>